<organism evidence="2 3">
    <name type="scientific">Pseudomonas koreensis</name>
    <dbReference type="NCBI Taxonomy" id="198620"/>
    <lineage>
        <taxon>Bacteria</taxon>
        <taxon>Pseudomonadati</taxon>
        <taxon>Pseudomonadota</taxon>
        <taxon>Gammaproteobacteria</taxon>
        <taxon>Pseudomonadales</taxon>
        <taxon>Pseudomonadaceae</taxon>
        <taxon>Pseudomonas</taxon>
    </lineage>
</organism>
<feature type="region of interest" description="Disordered" evidence="1">
    <location>
        <begin position="1"/>
        <end position="28"/>
    </location>
</feature>
<keyword evidence="3" id="KW-1185">Reference proteome</keyword>
<dbReference type="Pfam" id="PF19619">
    <property type="entry name" value="DUF6124"/>
    <property type="match status" value="1"/>
</dbReference>
<dbReference type="RefSeq" id="WP_301622543.1">
    <property type="nucleotide sequence ID" value="NZ_JAOSKY010000010.1"/>
</dbReference>
<evidence type="ECO:0000313" key="3">
    <source>
        <dbReference type="Proteomes" id="UP001139955"/>
    </source>
</evidence>
<name>A0A9X3BDP5_9PSED</name>
<reference evidence="2" key="2">
    <citation type="journal article" date="2023" name="mSystems">
        <title>Charting the Lipopeptidome of Nonpathogenic Pseudomonas.</title>
        <authorList>
            <person name="Cesa-Luna C."/>
            <person name="Geudens N."/>
            <person name="Girard L."/>
            <person name="De Roo V."/>
            <person name="Maklad H.R."/>
            <person name="Martins J.C."/>
            <person name="Hofte M."/>
            <person name="De Mot R."/>
        </authorList>
    </citation>
    <scope>NUCLEOTIDE SEQUENCE</scope>
    <source>
        <strain evidence="2">B1M3-32</strain>
    </source>
</reference>
<evidence type="ECO:0000256" key="1">
    <source>
        <dbReference type="SAM" id="MobiDB-lite"/>
    </source>
</evidence>
<proteinExistence type="predicted"/>
<comment type="caution">
    <text evidence="2">The sequence shown here is derived from an EMBL/GenBank/DDBJ whole genome shotgun (WGS) entry which is preliminary data.</text>
</comment>
<gene>
    <name evidence="2" type="ORF">OC940_17035</name>
</gene>
<dbReference type="EMBL" id="JAOSKY010000010">
    <property type="protein sequence ID" value="MCU7249513.1"/>
    <property type="molecule type" value="Genomic_DNA"/>
</dbReference>
<sequence length="127" mass="13773">MIKPTPNPPEENLETESTSPYESADSRKLHDAAERALDHYLCPPGNPGPKRKSGPMYAVAPDVDSEELLANASETLASAKHIAHDFANLLPAPHRTTLLGIAQLVMIGELAVNRALDNLEIEADKRL</sequence>
<protein>
    <submittedName>
        <fullName evidence="2">DUF6124 family protein</fullName>
    </submittedName>
</protein>
<dbReference type="Proteomes" id="UP001139955">
    <property type="component" value="Unassembled WGS sequence"/>
</dbReference>
<reference evidence="2" key="1">
    <citation type="submission" date="2022-09" db="EMBL/GenBank/DDBJ databases">
        <authorList>
            <person name="Cesa-Luna C."/>
            <person name="Girard L."/>
            <person name="Lood C."/>
            <person name="Hofte M."/>
            <person name="De Mot R."/>
        </authorList>
    </citation>
    <scope>NUCLEOTIDE SEQUENCE</scope>
    <source>
        <strain evidence="2">B1M3-32</strain>
    </source>
</reference>
<evidence type="ECO:0000313" key="2">
    <source>
        <dbReference type="EMBL" id="MCU7249513.1"/>
    </source>
</evidence>
<accession>A0A9X3BDP5</accession>
<dbReference type="AlphaFoldDB" id="A0A9X3BDP5"/>